<accession>A0ABY8LCK5</accession>
<evidence type="ECO:0000313" key="2">
    <source>
        <dbReference type="EMBL" id="WGH79057.1"/>
    </source>
</evidence>
<dbReference type="EMBL" id="CP122537">
    <property type="protein sequence ID" value="WGH79057.1"/>
    <property type="molecule type" value="Genomic_DNA"/>
</dbReference>
<evidence type="ECO:0000259" key="1">
    <source>
        <dbReference type="Pfam" id="PF09037"/>
    </source>
</evidence>
<dbReference type="SUPFAM" id="SSF52540">
    <property type="entry name" value="P-loop containing nucleoside triphosphate hydrolases"/>
    <property type="match status" value="1"/>
</dbReference>
<dbReference type="Pfam" id="PF09037">
    <property type="entry name" value="Sulphotransf"/>
    <property type="match status" value="1"/>
</dbReference>
<dbReference type="InterPro" id="IPR015124">
    <property type="entry name" value="Stf0"/>
</dbReference>
<protein>
    <submittedName>
        <fullName evidence="2">Stf0 family sulfotransferase</fullName>
    </submittedName>
</protein>
<feature type="domain" description="Sulphotransferase Stf0" evidence="1">
    <location>
        <begin position="8"/>
        <end position="218"/>
    </location>
</feature>
<gene>
    <name evidence="2" type="ORF">P8627_02000</name>
</gene>
<dbReference type="Gene3D" id="3.40.50.300">
    <property type="entry name" value="P-loop containing nucleotide triphosphate hydrolases"/>
    <property type="match status" value="1"/>
</dbReference>
<dbReference type="PIRSF" id="PIRSF021497">
    <property type="entry name" value="Sulphotransferase_Stf0"/>
    <property type="match status" value="1"/>
</dbReference>
<sequence length="257" mass="29585">MSNPKALILLSEARSGTNYLASRLNQTGLFGQLGEWLDLPKPQERGRSEADAFDETVFKKGSSENGVFAIKVFPRHLHHYSRRYGRDFLDQVRVRFDPKLVILERQDSLKQAVSLARALQNDQWTSGSAPKKTAAYDPELISRCAFTIEESFAFWRVYLLMKQMRATHIYYEDLVRNDETLQLCIDGLGIGLEEFPASVTKRQSDQTTKEWLAQFREDAKQMNLVSTHRAQRSANLTGRNFLRLLGGKLQKPYPYLY</sequence>
<reference evidence="2 3" key="1">
    <citation type="submission" date="2023-04" db="EMBL/GenBank/DDBJ databases">
        <title>Jannaschia ovalis sp. nov., a marine bacterium isolated from sea tidal flat.</title>
        <authorList>
            <person name="Kwon D.Y."/>
            <person name="Kim J.-J."/>
        </authorList>
    </citation>
    <scope>NUCLEOTIDE SEQUENCE [LARGE SCALE GENOMIC DNA]</scope>
    <source>
        <strain evidence="2 3">GRR-S6-38</strain>
    </source>
</reference>
<keyword evidence="3" id="KW-1185">Reference proteome</keyword>
<organism evidence="2 3">
    <name type="scientific">Jannaschia ovalis</name>
    <dbReference type="NCBI Taxonomy" id="3038773"/>
    <lineage>
        <taxon>Bacteria</taxon>
        <taxon>Pseudomonadati</taxon>
        <taxon>Pseudomonadota</taxon>
        <taxon>Alphaproteobacteria</taxon>
        <taxon>Rhodobacterales</taxon>
        <taxon>Roseobacteraceae</taxon>
        <taxon>Jannaschia</taxon>
    </lineage>
</organism>
<evidence type="ECO:0000313" key="3">
    <source>
        <dbReference type="Proteomes" id="UP001243420"/>
    </source>
</evidence>
<dbReference type="RefSeq" id="WP_279965823.1">
    <property type="nucleotide sequence ID" value="NZ_CP122537.1"/>
</dbReference>
<dbReference type="Proteomes" id="UP001243420">
    <property type="component" value="Chromosome"/>
</dbReference>
<proteinExistence type="predicted"/>
<dbReference type="InterPro" id="IPR024628">
    <property type="entry name" value="Sulfotransferase_Stf0_dom"/>
</dbReference>
<name>A0ABY8LCK5_9RHOB</name>
<dbReference type="InterPro" id="IPR027417">
    <property type="entry name" value="P-loop_NTPase"/>
</dbReference>